<evidence type="ECO:0000256" key="2">
    <source>
        <dbReference type="ARBA" id="ARBA00022827"/>
    </source>
</evidence>
<sequence length="464" mass="50870">MSLADFRTLIADIPHTDDPALVRRKSRDMTVGFSPILREQARDRTAELVVSPRTRDEVIRIAAAAARHRIAVLPRGLGTCNWGQGIPLAGGIILEMTGLDRVVRNEGDTIRVEPGMVIEAVDDAARARGRELRMFPSSKRISTIGGFVGGGHVGIGSVAWGILHDRGNLAALQAISLEETPRIVELRGSEVNLMHHTYGTTGIVTEIELPLAHAQAWREAVVDFEDFMDAARFGHAMASADGLLVKMVAVNAWPYPSYFTPLARFIRDGRHTVHVIVAEPSAVFFEELAAEHNGTIVYQGPEGMGDFGRPLYEFSFGHARFHANKVNPKLLTNIGIFPHNDILGAVGRVYARFRDLGPLRLDFKRMDGQLTCQGAPLFEYQGPEHMARFIEELQSEGVQSANTHTMHVKENGMKPITARERAFRAAMDPHGLCNPGKFEASDVETADIGASLPTTGWHQPALAS</sequence>
<dbReference type="Gene3D" id="3.30.465.10">
    <property type="match status" value="1"/>
</dbReference>
<dbReference type="EMBL" id="JACHXV010000006">
    <property type="protein sequence ID" value="MBB3174166.1"/>
    <property type="molecule type" value="Genomic_DNA"/>
</dbReference>
<dbReference type="InterPro" id="IPR016164">
    <property type="entry name" value="FAD-linked_Oxase-like_C"/>
</dbReference>
<dbReference type="PROSITE" id="PS51387">
    <property type="entry name" value="FAD_PCMH"/>
    <property type="match status" value="1"/>
</dbReference>
<gene>
    <name evidence="4" type="ORF">FHR90_002002</name>
</gene>
<organism evidence="4 5">
    <name type="scientific">Endobacter medicaginis</name>
    <dbReference type="NCBI Taxonomy" id="1181271"/>
    <lineage>
        <taxon>Bacteria</taxon>
        <taxon>Pseudomonadati</taxon>
        <taxon>Pseudomonadota</taxon>
        <taxon>Alphaproteobacteria</taxon>
        <taxon>Acetobacterales</taxon>
        <taxon>Acetobacteraceae</taxon>
        <taxon>Endobacter</taxon>
    </lineage>
</organism>
<evidence type="ECO:0000313" key="4">
    <source>
        <dbReference type="EMBL" id="MBB3174166.1"/>
    </source>
</evidence>
<dbReference type="SUPFAM" id="SSF56176">
    <property type="entry name" value="FAD-binding/transporter-associated domain-like"/>
    <property type="match status" value="1"/>
</dbReference>
<feature type="domain" description="FAD-binding PCMH-type" evidence="3">
    <location>
        <begin position="42"/>
        <end position="214"/>
    </location>
</feature>
<dbReference type="GO" id="GO:0071949">
    <property type="term" value="F:FAD binding"/>
    <property type="evidence" value="ECO:0007669"/>
    <property type="project" value="InterPro"/>
</dbReference>
<dbReference type="InterPro" id="IPR016166">
    <property type="entry name" value="FAD-bd_PCMH"/>
</dbReference>
<name>A0A839UWK1_9PROT</name>
<dbReference type="Proteomes" id="UP000557688">
    <property type="component" value="Unassembled WGS sequence"/>
</dbReference>
<comment type="caution">
    <text evidence="4">The sequence shown here is derived from an EMBL/GenBank/DDBJ whole genome shotgun (WGS) entry which is preliminary data.</text>
</comment>
<dbReference type="RefSeq" id="WP_183275155.1">
    <property type="nucleotide sequence ID" value="NZ_JACHXV010000006.1"/>
</dbReference>
<dbReference type="GO" id="GO:0004458">
    <property type="term" value="F:D-lactate dehydrogenase (cytochrome) activity"/>
    <property type="evidence" value="ECO:0007669"/>
    <property type="project" value="TreeGrafter"/>
</dbReference>
<dbReference type="AlphaFoldDB" id="A0A839UWK1"/>
<dbReference type="SUPFAM" id="SSF55103">
    <property type="entry name" value="FAD-linked oxidases, C-terminal domain"/>
    <property type="match status" value="1"/>
</dbReference>
<evidence type="ECO:0000256" key="1">
    <source>
        <dbReference type="ARBA" id="ARBA00022630"/>
    </source>
</evidence>
<dbReference type="InterPro" id="IPR006094">
    <property type="entry name" value="Oxid_FAD_bind_N"/>
</dbReference>
<keyword evidence="2" id="KW-0274">FAD</keyword>
<dbReference type="GO" id="GO:0008720">
    <property type="term" value="F:D-lactate dehydrogenase (NAD+) activity"/>
    <property type="evidence" value="ECO:0007669"/>
    <property type="project" value="TreeGrafter"/>
</dbReference>
<evidence type="ECO:0000259" key="3">
    <source>
        <dbReference type="PROSITE" id="PS51387"/>
    </source>
</evidence>
<proteinExistence type="predicted"/>
<evidence type="ECO:0000313" key="5">
    <source>
        <dbReference type="Proteomes" id="UP000557688"/>
    </source>
</evidence>
<keyword evidence="5" id="KW-1185">Reference proteome</keyword>
<dbReference type="PANTHER" id="PTHR11748">
    <property type="entry name" value="D-LACTATE DEHYDROGENASE"/>
    <property type="match status" value="1"/>
</dbReference>
<dbReference type="InterPro" id="IPR016169">
    <property type="entry name" value="FAD-bd_PCMH_sub2"/>
</dbReference>
<protein>
    <submittedName>
        <fullName evidence="4">FAD/FMN-containing dehydrogenase</fullName>
    </submittedName>
</protein>
<reference evidence="4 5" key="1">
    <citation type="submission" date="2020-08" db="EMBL/GenBank/DDBJ databases">
        <title>Genomic Encyclopedia of Type Strains, Phase III (KMG-III): the genomes of soil and plant-associated and newly described type strains.</title>
        <authorList>
            <person name="Whitman W."/>
        </authorList>
    </citation>
    <scope>NUCLEOTIDE SEQUENCE [LARGE SCALE GENOMIC DNA]</scope>
    <source>
        <strain evidence="4 5">CECT 8088</strain>
    </source>
</reference>
<dbReference type="GO" id="GO:1903457">
    <property type="term" value="P:lactate catabolic process"/>
    <property type="evidence" value="ECO:0007669"/>
    <property type="project" value="TreeGrafter"/>
</dbReference>
<accession>A0A839UWK1</accession>
<dbReference type="Pfam" id="PF01565">
    <property type="entry name" value="FAD_binding_4"/>
    <property type="match status" value="1"/>
</dbReference>
<dbReference type="InterPro" id="IPR036318">
    <property type="entry name" value="FAD-bd_PCMH-like_sf"/>
</dbReference>
<keyword evidence="1" id="KW-0285">Flavoprotein</keyword>
<dbReference type="PANTHER" id="PTHR11748:SF119">
    <property type="entry name" value="D-2-HYDROXYGLUTARATE DEHYDROGENASE"/>
    <property type="match status" value="1"/>
</dbReference>